<evidence type="ECO:0000256" key="1">
    <source>
        <dbReference type="ARBA" id="ARBA00004123"/>
    </source>
</evidence>
<feature type="region of interest" description="Disordered" evidence="6">
    <location>
        <begin position="226"/>
        <end position="285"/>
    </location>
</feature>
<dbReference type="AlphaFoldDB" id="A0A803QAL3"/>
<dbReference type="Gramene" id="evm.model.08.233">
    <property type="protein sequence ID" value="cds.evm.model.08.233"/>
    <property type="gene ID" value="evm.TU.08.233"/>
</dbReference>
<feature type="compositionally biased region" description="Low complexity" evidence="6">
    <location>
        <begin position="229"/>
        <end position="239"/>
    </location>
</feature>
<keyword evidence="2" id="KW-0805">Transcription regulation</keyword>
<evidence type="ECO:0000313" key="8">
    <source>
        <dbReference type="Proteomes" id="UP000596661"/>
    </source>
</evidence>
<evidence type="ECO:0000256" key="2">
    <source>
        <dbReference type="ARBA" id="ARBA00023015"/>
    </source>
</evidence>
<evidence type="ECO:0000256" key="3">
    <source>
        <dbReference type="ARBA" id="ARBA00023125"/>
    </source>
</evidence>
<evidence type="ECO:0000256" key="5">
    <source>
        <dbReference type="ARBA" id="ARBA00023242"/>
    </source>
</evidence>
<feature type="region of interest" description="Disordered" evidence="6">
    <location>
        <begin position="432"/>
        <end position="487"/>
    </location>
</feature>
<reference evidence="7" key="1">
    <citation type="submission" date="2018-11" db="EMBL/GenBank/DDBJ databases">
        <authorList>
            <person name="Grassa J C."/>
        </authorList>
    </citation>
    <scope>NUCLEOTIDE SEQUENCE [LARGE SCALE GENOMIC DNA]</scope>
</reference>
<proteinExistence type="predicted"/>
<keyword evidence="5" id="KW-0539">Nucleus</keyword>
<feature type="compositionally biased region" description="Basic residues" evidence="6">
    <location>
        <begin position="262"/>
        <end position="273"/>
    </location>
</feature>
<feature type="region of interest" description="Disordered" evidence="6">
    <location>
        <begin position="373"/>
        <end position="392"/>
    </location>
</feature>
<reference evidence="7" key="2">
    <citation type="submission" date="2021-03" db="UniProtKB">
        <authorList>
            <consortium name="EnsemblPlants"/>
        </authorList>
    </citation>
    <scope>IDENTIFICATION</scope>
</reference>
<dbReference type="InterPro" id="IPR016177">
    <property type="entry name" value="DNA-bd_dom_sf"/>
</dbReference>
<dbReference type="GO" id="GO:0005634">
    <property type="term" value="C:nucleus"/>
    <property type="evidence" value="ECO:0007669"/>
    <property type="project" value="UniProtKB-SubCell"/>
</dbReference>
<feature type="compositionally biased region" description="Polar residues" evidence="6">
    <location>
        <begin position="274"/>
        <end position="285"/>
    </location>
</feature>
<feature type="compositionally biased region" description="Acidic residues" evidence="6">
    <location>
        <begin position="378"/>
        <end position="390"/>
    </location>
</feature>
<dbReference type="GO" id="GO:0003677">
    <property type="term" value="F:DNA binding"/>
    <property type="evidence" value="ECO:0007669"/>
    <property type="project" value="UniProtKB-KW"/>
</dbReference>
<keyword evidence="4" id="KW-0804">Transcription</keyword>
<evidence type="ECO:0000313" key="7">
    <source>
        <dbReference type="EnsemblPlants" id="cds.evm.model.08.233"/>
    </source>
</evidence>
<organism evidence="7 8">
    <name type="scientific">Cannabis sativa</name>
    <name type="common">Hemp</name>
    <name type="synonym">Marijuana</name>
    <dbReference type="NCBI Taxonomy" id="3483"/>
    <lineage>
        <taxon>Eukaryota</taxon>
        <taxon>Viridiplantae</taxon>
        <taxon>Streptophyta</taxon>
        <taxon>Embryophyta</taxon>
        <taxon>Tracheophyta</taxon>
        <taxon>Spermatophyta</taxon>
        <taxon>Magnoliopsida</taxon>
        <taxon>eudicotyledons</taxon>
        <taxon>Gunneridae</taxon>
        <taxon>Pentapetalae</taxon>
        <taxon>rosids</taxon>
        <taxon>fabids</taxon>
        <taxon>Rosales</taxon>
        <taxon>Cannabaceae</taxon>
        <taxon>Cannabis</taxon>
    </lineage>
</organism>
<protein>
    <submittedName>
        <fullName evidence="7">Uncharacterized protein</fullName>
    </submittedName>
</protein>
<evidence type="ECO:0000256" key="6">
    <source>
        <dbReference type="SAM" id="MobiDB-lite"/>
    </source>
</evidence>
<keyword evidence="3" id="KW-0238">DNA-binding</keyword>
<feature type="compositionally biased region" description="Basic residues" evidence="6">
    <location>
        <begin position="240"/>
        <end position="252"/>
    </location>
</feature>
<comment type="subcellular location">
    <subcellularLocation>
        <location evidence="1">Nucleus</location>
    </subcellularLocation>
</comment>
<name>A0A803QAL3_CANSA</name>
<dbReference type="SUPFAM" id="SSF54171">
    <property type="entry name" value="DNA-binding domain"/>
    <property type="match status" value="1"/>
</dbReference>
<sequence length="562" mass="63938">MVVLKLLEDSSDDDESGSRYRVEYRQHRRVNNHQTKGWEIVRYVPRRDYNFFMNWIDGVLREPLKKSIVAEELKSKPVEDIVFDAHPISFNASQSVDMNDDKIGHLVKSIESTNKKAGRRFTTSAAGEVPVSFQLPNDFPPHQINIDMNQLYQVDFMDSNVLSSEIFGEDLEAAIQYRFSERLKGWTVLRRQRLNGKFDTYYRHDESNITLRSVIELLNFLLYEETPGKNKTPNKTTLPKLKRSYTKRKSKHLNVENDNSQQKRKRVYRKRNSKGLNSQNLNKEPQQIGILLSPNKGDDGANENFKPPEDDNHLLHPQFKADFIEKQDCGIVIGENKNTGNFPRGTLKIFPSTAKTADDLFRSSYESFHFSKKSVTKDDDDQDTDTEETCSDSMVDPTTDYYFGGKIKLDETLLSTCTSAYSKVPIDIESVDNHGHDDSTNFGSTKNDGDDQGSLKPVKVNDVDSGKEKGKAVFKDDDNGSAKKNNDIDDKDLRLLTSFCESAISMDKNKDKDSASYPKKASPVFLQLFLSVLKLKGVDENGDLVEQSVGSNRHFGPDVWSS</sequence>
<keyword evidence="8" id="KW-1185">Reference proteome</keyword>
<dbReference type="EnsemblPlants" id="evm.model.08.233">
    <property type="protein sequence ID" value="cds.evm.model.08.233"/>
    <property type="gene ID" value="evm.TU.08.233"/>
</dbReference>
<evidence type="ECO:0000256" key="4">
    <source>
        <dbReference type="ARBA" id="ARBA00023163"/>
    </source>
</evidence>
<feature type="compositionally biased region" description="Basic and acidic residues" evidence="6">
    <location>
        <begin position="459"/>
        <end position="487"/>
    </location>
</feature>
<dbReference type="Proteomes" id="UP000596661">
    <property type="component" value="Chromosome 8"/>
</dbReference>
<dbReference type="EMBL" id="UZAU01000681">
    <property type="status" value="NOT_ANNOTATED_CDS"/>
    <property type="molecule type" value="Genomic_DNA"/>
</dbReference>
<accession>A0A803QAL3</accession>